<reference evidence="2" key="1">
    <citation type="submission" date="2016-10" db="EMBL/GenBank/DDBJ databases">
        <authorList>
            <person name="de Groot N.N."/>
        </authorList>
    </citation>
    <scope>NUCLEOTIDE SEQUENCE [LARGE SCALE GENOMIC DNA]</scope>
</reference>
<proteinExistence type="predicted"/>
<keyword evidence="2" id="KW-1185">Reference proteome</keyword>
<dbReference type="GeneID" id="55601646"/>
<organism evidence="1 2">
    <name type="scientific">Aeribacillus phage AP45</name>
    <dbReference type="NCBI Taxonomy" id="1913112"/>
    <lineage>
        <taxon>Viruses</taxon>
        <taxon>Duplodnaviria</taxon>
        <taxon>Heunggongvirae</taxon>
        <taxon>Uroviricota</taxon>
        <taxon>Caudoviricetes</taxon>
        <taxon>Kamchatkavirus</taxon>
        <taxon>Kamchatkavirus AP45</taxon>
    </lineage>
</organism>
<sequence>MNDFMERGSVMAEIVSLNSNSVSNLIHKLTELYHDGQIEGLVMGVKLTSGEFVCGFTNTISFLEKLGLSQAIINDIQYVANNK</sequence>
<name>A0A1L2JZ60_9CAUD</name>
<accession>A0A1L2JZ60</accession>
<evidence type="ECO:0000313" key="1">
    <source>
        <dbReference type="EMBL" id="APC46491.1"/>
    </source>
</evidence>
<dbReference type="RefSeq" id="YP_009831955.1">
    <property type="nucleotide sequence ID" value="NC_048651.1"/>
</dbReference>
<evidence type="ECO:0000313" key="2">
    <source>
        <dbReference type="Proteomes" id="UP000224836"/>
    </source>
</evidence>
<protein>
    <submittedName>
        <fullName evidence="1">Uncharacterized protein</fullName>
    </submittedName>
</protein>
<dbReference type="KEGG" id="vg:55601646"/>
<dbReference type="EMBL" id="KX965989">
    <property type="protein sequence ID" value="APC46491.1"/>
    <property type="molecule type" value="Genomic_DNA"/>
</dbReference>
<dbReference type="Proteomes" id="UP000224836">
    <property type="component" value="Segment"/>
</dbReference>